<dbReference type="PANTHER" id="PTHR34778">
    <property type="entry name" value="OS02G0580700 PROTEIN"/>
    <property type="match status" value="1"/>
</dbReference>
<feature type="compositionally biased region" description="Basic and acidic residues" evidence="2">
    <location>
        <begin position="531"/>
        <end position="540"/>
    </location>
</feature>
<evidence type="ECO:0000256" key="1">
    <source>
        <dbReference type="SAM" id="Coils"/>
    </source>
</evidence>
<dbReference type="AlphaFoldDB" id="A0AAD3XZU1"/>
<gene>
    <name evidence="3" type="ORF">Nepgr_023819</name>
</gene>
<comment type="caution">
    <text evidence="3">The sequence shown here is derived from an EMBL/GenBank/DDBJ whole genome shotgun (WGS) entry which is preliminary data.</text>
</comment>
<evidence type="ECO:0000313" key="4">
    <source>
        <dbReference type="Proteomes" id="UP001279734"/>
    </source>
</evidence>
<evidence type="ECO:0000256" key="2">
    <source>
        <dbReference type="SAM" id="MobiDB-lite"/>
    </source>
</evidence>
<organism evidence="3 4">
    <name type="scientific">Nepenthes gracilis</name>
    <name type="common">Slender pitcher plant</name>
    <dbReference type="NCBI Taxonomy" id="150966"/>
    <lineage>
        <taxon>Eukaryota</taxon>
        <taxon>Viridiplantae</taxon>
        <taxon>Streptophyta</taxon>
        <taxon>Embryophyta</taxon>
        <taxon>Tracheophyta</taxon>
        <taxon>Spermatophyta</taxon>
        <taxon>Magnoliopsida</taxon>
        <taxon>eudicotyledons</taxon>
        <taxon>Gunneridae</taxon>
        <taxon>Pentapetalae</taxon>
        <taxon>Caryophyllales</taxon>
        <taxon>Nepenthaceae</taxon>
        <taxon>Nepenthes</taxon>
    </lineage>
</organism>
<name>A0AAD3XZU1_NEPGR</name>
<dbReference type="PANTHER" id="PTHR34778:SF2">
    <property type="entry name" value="OS02G0580700 PROTEIN"/>
    <property type="match status" value="1"/>
</dbReference>
<dbReference type="Proteomes" id="UP001279734">
    <property type="component" value="Unassembled WGS sequence"/>
</dbReference>
<accession>A0AAD3XZU1</accession>
<dbReference type="EMBL" id="BSYO01000024">
    <property type="protein sequence ID" value="GMH21976.1"/>
    <property type="molecule type" value="Genomic_DNA"/>
</dbReference>
<reference evidence="3" key="1">
    <citation type="submission" date="2023-05" db="EMBL/GenBank/DDBJ databases">
        <title>Nepenthes gracilis genome sequencing.</title>
        <authorList>
            <person name="Fukushima K."/>
        </authorList>
    </citation>
    <scope>NUCLEOTIDE SEQUENCE</scope>
    <source>
        <strain evidence="3">SING2019-196</strain>
    </source>
</reference>
<proteinExistence type="predicted"/>
<sequence length="587" mass="66810">MRLEAICRNLRTGFWKGLRRKEIIEATGHEKHQRGKRTNIGGGFGFHGRRLCNKDLIGGHVDFLLSFSLLEIGRNFQKPKILRCIRVVGMDETEKMTALKKAYAEIILNTSKEAAARIMVSERKAHQFQHNLSSTKEEALRLLLRVKRMMDSKIGEAERISIIQQRRIEELEAQLQEAEDIVGNLRAELNDAQAELERLSNQQRPIDEPMMAKTACQEEKEQQEDGLKKYEFTMSPQASQPEGVTTFEPKRSEYLEQYCYVDNPNVASIILRNKELELCRNGCTQRIRAFERNLLNGNLCLSGELDDLKNEKLGKEGKEDDRICVDPAACTENVCMVEKTSAEVKEVTIVDKNNFNLRNCRRRKRKFPLSRKIKQELKCVPVQLKEAPEASCSQVCQTASENNLFKISNNKDSSNPQSVIEARIPSDLCGAAIPSEYLLATNSEEDKNFTVDEDMELVSSLVLICQENAPENDIRALSRDQTEMDNALVIDSDVKVSDASDTVASQAPNDRPLRYTFQRKRKRESLISDDGGARHEDSTLKRRTGKKQNGTLEAPKSSLIAESSRDSRRMAQVARQLISLSEKKWWQ</sequence>
<evidence type="ECO:0000313" key="3">
    <source>
        <dbReference type="EMBL" id="GMH21976.1"/>
    </source>
</evidence>
<keyword evidence="1" id="KW-0175">Coiled coil</keyword>
<keyword evidence="4" id="KW-1185">Reference proteome</keyword>
<feature type="region of interest" description="Disordered" evidence="2">
    <location>
        <begin position="524"/>
        <end position="567"/>
    </location>
</feature>
<dbReference type="InterPro" id="IPR027417">
    <property type="entry name" value="P-loop_NTPase"/>
</dbReference>
<protein>
    <submittedName>
        <fullName evidence="3">Uncharacterized protein</fullName>
    </submittedName>
</protein>
<feature type="coiled-coil region" evidence="1">
    <location>
        <begin position="154"/>
        <end position="202"/>
    </location>
</feature>
<dbReference type="Gene3D" id="3.40.50.300">
    <property type="entry name" value="P-loop containing nucleotide triphosphate hydrolases"/>
    <property type="match status" value="1"/>
</dbReference>